<dbReference type="SMART" id="SM00091">
    <property type="entry name" value="PAS"/>
    <property type="match status" value="1"/>
</dbReference>
<dbReference type="InterPro" id="IPR043128">
    <property type="entry name" value="Rev_trsase/Diguanyl_cyclase"/>
</dbReference>
<dbReference type="RefSeq" id="WP_169564398.1">
    <property type="nucleotide sequence ID" value="NZ_JAAXYH010000007.1"/>
</dbReference>
<dbReference type="CDD" id="cd00130">
    <property type="entry name" value="PAS"/>
    <property type="match status" value="1"/>
</dbReference>
<dbReference type="PANTHER" id="PTHR46663">
    <property type="entry name" value="DIGUANYLATE CYCLASE DGCT-RELATED"/>
    <property type="match status" value="1"/>
</dbReference>
<gene>
    <name evidence="4" type="ORF">HC757_10850</name>
</gene>
<dbReference type="CDD" id="cd01949">
    <property type="entry name" value="GGDEF"/>
    <property type="match status" value="1"/>
</dbReference>
<name>A0A972JJ16_9GAMM</name>
<feature type="domain" description="PAS" evidence="2">
    <location>
        <begin position="1"/>
        <end position="71"/>
    </location>
</feature>
<dbReference type="PANTHER" id="PTHR46663:SF3">
    <property type="entry name" value="SLL0267 PROTEIN"/>
    <property type="match status" value="1"/>
</dbReference>
<dbReference type="PROSITE" id="PS50887">
    <property type="entry name" value="GGDEF"/>
    <property type="match status" value="1"/>
</dbReference>
<dbReference type="Pfam" id="PF08447">
    <property type="entry name" value="PAS_3"/>
    <property type="match status" value="1"/>
</dbReference>
<comment type="cofactor">
    <cofactor evidence="1">
        <name>Mg(2+)</name>
        <dbReference type="ChEBI" id="CHEBI:18420"/>
    </cofactor>
</comment>
<keyword evidence="5" id="KW-1185">Reference proteome</keyword>
<dbReference type="Gene3D" id="3.30.450.20">
    <property type="entry name" value="PAS domain"/>
    <property type="match status" value="1"/>
</dbReference>
<dbReference type="Gene3D" id="3.30.70.270">
    <property type="match status" value="1"/>
</dbReference>
<sequence>MFSSLSDYLDQLLEAICVVDENGKFLYLSSGFKRILGYEIQELLGRSMLEFVHPDDRERTLKAAREIMADGAKVDFENRYLRKDGQIVDIQWCAQWNATDKVRIAVARDITKHKEQLSLLQNLAFYDQLTQLPNRALCSDRLRQALARARREQTQLALLFVDLDKLKYVNDTAGHQAGDRLLLRTAHCLSGCVRDSDTVSRFGGDEFVVILDEIEDEDKALMIANKILSHLRTPPASSLPTAADDSSVIQASIGVATYPKHAQDEHSLLAAADRAMYLAKRLGGDRVQLAPDAKLGILDNL</sequence>
<organism evidence="4 5">
    <name type="scientific">Shewanella salipaludis</name>
    <dbReference type="NCBI Taxonomy" id="2723052"/>
    <lineage>
        <taxon>Bacteria</taxon>
        <taxon>Pseudomonadati</taxon>
        <taxon>Pseudomonadota</taxon>
        <taxon>Gammaproteobacteria</taxon>
        <taxon>Alteromonadales</taxon>
        <taxon>Shewanellaceae</taxon>
        <taxon>Shewanella</taxon>
    </lineage>
</organism>
<comment type="caution">
    <text evidence="4">The sequence shown here is derived from an EMBL/GenBank/DDBJ whole genome shotgun (WGS) entry which is preliminary data.</text>
</comment>
<dbReference type="InterPro" id="IPR035965">
    <property type="entry name" value="PAS-like_dom_sf"/>
</dbReference>
<dbReference type="SUPFAM" id="SSF55073">
    <property type="entry name" value="Nucleotide cyclase"/>
    <property type="match status" value="1"/>
</dbReference>
<dbReference type="SUPFAM" id="SSF55785">
    <property type="entry name" value="PYP-like sensor domain (PAS domain)"/>
    <property type="match status" value="1"/>
</dbReference>
<protein>
    <submittedName>
        <fullName evidence="4">Diguanylate cyclase</fullName>
    </submittedName>
</protein>
<dbReference type="InterPro" id="IPR000014">
    <property type="entry name" value="PAS"/>
</dbReference>
<evidence type="ECO:0000259" key="3">
    <source>
        <dbReference type="PROSITE" id="PS50887"/>
    </source>
</evidence>
<dbReference type="EMBL" id="JAAXYH010000007">
    <property type="protein sequence ID" value="NMH65663.1"/>
    <property type="molecule type" value="Genomic_DNA"/>
</dbReference>
<proteinExistence type="predicted"/>
<evidence type="ECO:0000259" key="2">
    <source>
        <dbReference type="PROSITE" id="PS50112"/>
    </source>
</evidence>
<dbReference type="FunFam" id="3.30.70.270:FF:000001">
    <property type="entry name" value="Diguanylate cyclase domain protein"/>
    <property type="match status" value="1"/>
</dbReference>
<dbReference type="Proteomes" id="UP000737113">
    <property type="component" value="Unassembled WGS sequence"/>
</dbReference>
<reference evidence="4" key="1">
    <citation type="submission" date="2020-04" db="EMBL/GenBank/DDBJ databases">
        <title>Description of Shewanella salipaludis sp. nov., isolated from a salt marsh.</title>
        <authorList>
            <person name="Park S."/>
            <person name="Yoon J.-H."/>
        </authorList>
    </citation>
    <scope>NUCLEOTIDE SEQUENCE</scope>
    <source>
        <strain evidence="4">SHSM-M6</strain>
    </source>
</reference>
<dbReference type="GO" id="GO:0003824">
    <property type="term" value="F:catalytic activity"/>
    <property type="evidence" value="ECO:0007669"/>
    <property type="project" value="UniProtKB-ARBA"/>
</dbReference>
<dbReference type="InterPro" id="IPR052163">
    <property type="entry name" value="DGC-Regulatory_Protein"/>
</dbReference>
<dbReference type="SMART" id="SM00267">
    <property type="entry name" value="GGDEF"/>
    <property type="match status" value="1"/>
</dbReference>
<evidence type="ECO:0000313" key="5">
    <source>
        <dbReference type="Proteomes" id="UP000737113"/>
    </source>
</evidence>
<accession>A0A972JJ16</accession>
<dbReference type="Pfam" id="PF00990">
    <property type="entry name" value="GGDEF"/>
    <property type="match status" value="1"/>
</dbReference>
<evidence type="ECO:0000313" key="4">
    <source>
        <dbReference type="EMBL" id="NMH65663.1"/>
    </source>
</evidence>
<feature type="domain" description="GGDEF" evidence="3">
    <location>
        <begin position="154"/>
        <end position="292"/>
    </location>
</feature>
<evidence type="ECO:0000256" key="1">
    <source>
        <dbReference type="ARBA" id="ARBA00001946"/>
    </source>
</evidence>
<dbReference type="NCBIfam" id="TIGR00254">
    <property type="entry name" value="GGDEF"/>
    <property type="match status" value="1"/>
</dbReference>
<dbReference type="PROSITE" id="PS50112">
    <property type="entry name" value="PAS"/>
    <property type="match status" value="1"/>
</dbReference>
<dbReference type="AlphaFoldDB" id="A0A972JJ16"/>
<dbReference type="InterPro" id="IPR000160">
    <property type="entry name" value="GGDEF_dom"/>
</dbReference>
<dbReference type="InterPro" id="IPR013655">
    <property type="entry name" value="PAS_fold_3"/>
</dbReference>
<dbReference type="InterPro" id="IPR029787">
    <property type="entry name" value="Nucleotide_cyclase"/>
</dbReference>
<dbReference type="NCBIfam" id="TIGR00229">
    <property type="entry name" value="sensory_box"/>
    <property type="match status" value="1"/>
</dbReference>